<dbReference type="AlphaFoldDB" id="A0A1F8AR46"/>
<evidence type="ECO:0000256" key="3">
    <source>
        <dbReference type="ARBA" id="ARBA00022741"/>
    </source>
</evidence>
<dbReference type="PRINTS" id="PR01040">
    <property type="entry name" value="TRNASYNTHTYR"/>
</dbReference>
<evidence type="ECO:0000256" key="1">
    <source>
        <dbReference type="ARBA" id="ARBA00013160"/>
    </source>
</evidence>
<comment type="similarity">
    <text evidence="10">Belongs to the class-I aminoacyl-tRNA synthetase family.</text>
</comment>
<comment type="catalytic activity">
    <reaction evidence="7">
        <text>tRNA(Tyr) + L-tyrosine + ATP = L-tyrosyl-tRNA(Tyr) + AMP + diphosphate + H(+)</text>
        <dbReference type="Rhea" id="RHEA:10220"/>
        <dbReference type="Rhea" id="RHEA-COMP:9706"/>
        <dbReference type="Rhea" id="RHEA-COMP:9707"/>
        <dbReference type="ChEBI" id="CHEBI:15378"/>
        <dbReference type="ChEBI" id="CHEBI:30616"/>
        <dbReference type="ChEBI" id="CHEBI:33019"/>
        <dbReference type="ChEBI" id="CHEBI:58315"/>
        <dbReference type="ChEBI" id="CHEBI:78442"/>
        <dbReference type="ChEBI" id="CHEBI:78536"/>
        <dbReference type="ChEBI" id="CHEBI:456215"/>
        <dbReference type="EC" id="6.1.1.1"/>
    </reaction>
</comment>
<keyword evidence="9" id="KW-0694">RNA-binding</keyword>
<organism evidence="11 12">
    <name type="scientific">Candidatus Woesebacteria bacterium RIFCSPHIGHO2_12_FULL_41_24</name>
    <dbReference type="NCBI Taxonomy" id="1802510"/>
    <lineage>
        <taxon>Bacteria</taxon>
        <taxon>Candidatus Woeseibacteriota</taxon>
    </lineage>
</organism>
<keyword evidence="5 10" id="KW-0648">Protein biosynthesis</keyword>
<dbReference type="InterPro" id="IPR036986">
    <property type="entry name" value="S4_RNA-bd_sf"/>
</dbReference>
<dbReference type="Gene3D" id="3.10.290.10">
    <property type="entry name" value="RNA-binding S4 domain"/>
    <property type="match status" value="1"/>
</dbReference>
<dbReference type="PROSITE" id="PS50889">
    <property type="entry name" value="S4"/>
    <property type="match status" value="1"/>
</dbReference>
<dbReference type="EC" id="6.1.1.1" evidence="1 8"/>
<dbReference type="NCBIfam" id="TIGR00234">
    <property type="entry name" value="tyrS"/>
    <property type="match status" value="1"/>
</dbReference>
<keyword evidence="4 10" id="KW-0067">ATP-binding</keyword>
<dbReference type="PROSITE" id="PS00178">
    <property type="entry name" value="AA_TRNA_LIGASE_I"/>
    <property type="match status" value="1"/>
</dbReference>
<dbReference type="InterPro" id="IPR024088">
    <property type="entry name" value="Tyr-tRNA-ligase_bac-type"/>
</dbReference>
<sequence>MRMMDKIDDLLTRGVANIIPNKNKMEKLLRSEKKLNIYNGIDPTSPKIHLGNTVPLRKLQLMVELGHNVTFLIGDFTTLIGDSSDKDSERPILTKDEIDENFKTYKKQAEKVLDFSKIKIVYNSQWLSKLKFGEIIKLCQNFSIGDFVNRELIRRRLDACNRVRLDEVLYPVMQGYDSYFMDTDIQFGGTDQTFNMQAGRTLQKNIRNKESFIVANYFLTGTDGRKMSKSWNNAIWIKDGPEEMYGKLMSVKDDLVVEYFTLATNIPLEEIAQLPKNPLENKKRLAYEITRQIHGEKRAKVAQDNFAEVFSQKGLPNDVPEYFLPKPNPTLLELISSTGLVKSKSEAKRLILQKAVEVAGNTYQNPHEGIDTSDWVHVKIGKRKFARVKSKNDRQQI</sequence>
<dbReference type="GO" id="GO:0004831">
    <property type="term" value="F:tyrosine-tRNA ligase activity"/>
    <property type="evidence" value="ECO:0007669"/>
    <property type="project" value="UniProtKB-UniRule"/>
</dbReference>
<dbReference type="SUPFAM" id="SSF55174">
    <property type="entry name" value="Alpha-L RNA-binding motif"/>
    <property type="match status" value="1"/>
</dbReference>
<keyword evidence="6 10" id="KW-0030">Aminoacyl-tRNA synthetase</keyword>
<dbReference type="InterPro" id="IPR002305">
    <property type="entry name" value="aa-tRNA-synth_Ic"/>
</dbReference>
<dbReference type="PANTHER" id="PTHR11766">
    <property type="entry name" value="TYROSYL-TRNA SYNTHETASE"/>
    <property type="match status" value="1"/>
</dbReference>
<reference evidence="11 12" key="1">
    <citation type="journal article" date="2016" name="Nat. Commun.">
        <title>Thousands of microbial genomes shed light on interconnected biogeochemical processes in an aquifer system.</title>
        <authorList>
            <person name="Anantharaman K."/>
            <person name="Brown C.T."/>
            <person name="Hug L.A."/>
            <person name="Sharon I."/>
            <person name="Castelle C.J."/>
            <person name="Probst A.J."/>
            <person name="Thomas B.C."/>
            <person name="Singh A."/>
            <person name="Wilkins M.J."/>
            <person name="Karaoz U."/>
            <person name="Brodie E.L."/>
            <person name="Williams K.H."/>
            <person name="Hubbard S.S."/>
            <person name="Banfield J.F."/>
        </authorList>
    </citation>
    <scope>NUCLEOTIDE SEQUENCE [LARGE SCALE GENOMIC DNA]</scope>
</reference>
<dbReference type="CDD" id="cd00165">
    <property type="entry name" value="S4"/>
    <property type="match status" value="1"/>
</dbReference>
<protein>
    <recommendedName>
        <fullName evidence="1 8">Tyrosine--tRNA ligase</fullName>
        <ecNumber evidence="1 8">6.1.1.1</ecNumber>
    </recommendedName>
</protein>
<evidence type="ECO:0000256" key="6">
    <source>
        <dbReference type="ARBA" id="ARBA00023146"/>
    </source>
</evidence>
<evidence type="ECO:0000313" key="12">
    <source>
        <dbReference type="Proteomes" id="UP000178603"/>
    </source>
</evidence>
<keyword evidence="3 10" id="KW-0547">Nucleotide-binding</keyword>
<accession>A0A1F8AR46</accession>
<evidence type="ECO:0000256" key="10">
    <source>
        <dbReference type="RuleBase" id="RU363036"/>
    </source>
</evidence>
<dbReference type="CDD" id="cd00805">
    <property type="entry name" value="TyrRS_core"/>
    <property type="match status" value="1"/>
</dbReference>
<proteinExistence type="inferred from homology"/>
<gene>
    <name evidence="11" type="ORF">A3E44_00800</name>
</gene>
<evidence type="ECO:0000256" key="4">
    <source>
        <dbReference type="ARBA" id="ARBA00022840"/>
    </source>
</evidence>
<evidence type="ECO:0000256" key="9">
    <source>
        <dbReference type="PROSITE-ProRule" id="PRU00182"/>
    </source>
</evidence>
<evidence type="ECO:0000256" key="8">
    <source>
        <dbReference type="NCBIfam" id="TIGR00234"/>
    </source>
</evidence>
<dbReference type="InterPro" id="IPR001412">
    <property type="entry name" value="aa-tRNA-synth_I_CS"/>
</dbReference>
<dbReference type="GO" id="GO:0005524">
    <property type="term" value="F:ATP binding"/>
    <property type="evidence" value="ECO:0007669"/>
    <property type="project" value="UniProtKB-KW"/>
</dbReference>
<dbReference type="InterPro" id="IPR014729">
    <property type="entry name" value="Rossmann-like_a/b/a_fold"/>
</dbReference>
<dbReference type="GO" id="GO:0005829">
    <property type="term" value="C:cytosol"/>
    <property type="evidence" value="ECO:0007669"/>
    <property type="project" value="TreeGrafter"/>
</dbReference>
<dbReference type="Gene3D" id="3.40.50.620">
    <property type="entry name" value="HUPs"/>
    <property type="match status" value="1"/>
</dbReference>
<evidence type="ECO:0000256" key="2">
    <source>
        <dbReference type="ARBA" id="ARBA00022598"/>
    </source>
</evidence>
<evidence type="ECO:0000313" key="11">
    <source>
        <dbReference type="EMBL" id="OGM54237.1"/>
    </source>
</evidence>
<dbReference type="PANTHER" id="PTHR11766:SF1">
    <property type="entry name" value="TYROSINE--TRNA LIGASE"/>
    <property type="match status" value="1"/>
</dbReference>
<dbReference type="GO" id="GO:0003723">
    <property type="term" value="F:RNA binding"/>
    <property type="evidence" value="ECO:0007669"/>
    <property type="project" value="UniProtKB-KW"/>
</dbReference>
<evidence type="ECO:0000256" key="5">
    <source>
        <dbReference type="ARBA" id="ARBA00022917"/>
    </source>
</evidence>
<dbReference type="Proteomes" id="UP000178603">
    <property type="component" value="Unassembled WGS sequence"/>
</dbReference>
<dbReference type="Gene3D" id="1.10.240.10">
    <property type="entry name" value="Tyrosyl-Transfer RNA Synthetase"/>
    <property type="match status" value="1"/>
</dbReference>
<dbReference type="Pfam" id="PF00579">
    <property type="entry name" value="tRNA-synt_1b"/>
    <property type="match status" value="1"/>
</dbReference>
<dbReference type="SUPFAM" id="SSF52374">
    <property type="entry name" value="Nucleotidylyl transferase"/>
    <property type="match status" value="1"/>
</dbReference>
<comment type="caution">
    <text evidence="11">The sequence shown here is derived from an EMBL/GenBank/DDBJ whole genome shotgun (WGS) entry which is preliminary data.</text>
</comment>
<evidence type="ECO:0000256" key="7">
    <source>
        <dbReference type="ARBA" id="ARBA00048248"/>
    </source>
</evidence>
<dbReference type="GO" id="GO:0006437">
    <property type="term" value="P:tyrosyl-tRNA aminoacylation"/>
    <property type="evidence" value="ECO:0007669"/>
    <property type="project" value="UniProtKB-UniRule"/>
</dbReference>
<name>A0A1F8AR46_9BACT</name>
<keyword evidence="2 10" id="KW-0436">Ligase</keyword>
<dbReference type="InterPro" id="IPR002307">
    <property type="entry name" value="Tyr-tRNA-ligase"/>
</dbReference>
<dbReference type="EMBL" id="MGGW01000017">
    <property type="protein sequence ID" value="OGM54237.1"/>
    <property type="molecule type" value="Genomic_DNA"/>
</dbReference>